<reference evidence="9" key="2">
    <citation type="submission" date="2025-08" db="UniProtKB">
        <authorList>
            <consortium name="Ensembl"/>
        </authorList>
    </citation>
    <scope>IDENTIFICATION</scope>
</reference>
<keyword evidence="5 8" id="KW-0472">Membrane</keyword>
<keyword evidence="4 6" id="KW-0175">Coiled coil</keyword>
<organism evidence="9 10">
    <name type="scientific">Suricata suricatta</name>
    <name type="common">Meerkat</name>
    <dbReference type="NCBI Taxonomy" id="37032"/>
    <lineage>
        <taxon>Eukaryota</taxon>
        <taxon>Metazoa</taxon>
        <taxon>Chordata</taxon>
        <taxon>Craniata</taxon>
        <taxon>Vertebrata</taxon>
        <taxon>Euteleostomi</taxon>
        <taxon>Mammalia</taxon>
        <taxon>Eutheria</taxon>
        <taxon>Laurasiatheria</taxon>
        <taxon>Carnivora</taxon>
        <taxon>Feliformia</taxon>
        <taxon>Herpestidae</taxon>
        <taxon>Suricata</taxon>
    </lineage>
</organism>
<sequence>MDRILDRSDVENNIFSEKPQTAFHHETATTKWNVSELEAEHHQDLQNGQDEQGTNQLQHEDPQVSTSLQFSEENIPELSQENMFLKLNHWNTQMGLQVTELEADHIDWMEKINNIMQKVNLRENTVKSLLNEVMSLESHIEKLESQKDFDPDKGANIEEKIMEIKKQLEEMDNKCVQEDAYNEAHELKEKLIARIKNFYKNMTLLNTKLGTYQMQEGKTDSQSPEKVGMEGREPLHPQALSSLLMENAPSSTTMWKHALRIFIIFCVLTFIGLSCYILFFDVMFIFESLLPTVLGRGKMWELREIITPFLNLEVEDLLPS</sequence>
<reference evidence="9" key="3">
    <citation type="submission" date="2025-09" db="UniProtKB">
        <authorList>
            <consortium name="Ensembl"/>
        </authorList>
    </citation>
    <scope>IDENTIFICATION</scope>
</reference>
<dbReference type="InterPro" id="IPR026617">
    <property type="entry name" value="SMCO2/5"/>
</dbReference>
<keyword evidence="2 8" id="KW-0812">Transmembrane</keyword>
<accession>A0A673UZC3</accession>
<keyword evidence="3 8" id="KW-1133">Transmembrane helix</keyword>
<evidence type="ECO:0000256" key="1">
    <source>
        <dbReference type="ARBA" id="ARBA00004167"/>
    </source>
</evidence>
<evidence type="ECO:0000313" key="10">
    <source>
        <dbReference type="Proteomes" id="UP000472268"/>
    </source>
</evidence>
<dbReference type="Pfam" id="PF14992">
    <property type="entry name" value="TMCO5"/>
    <property type="match status" value="1"/>
</dbReference>
<evidence type="ECO:0000256" key="5">
    <source>
        <dbReference type="ARBA" id="ARBA00023136"/>
    </source>
</evidence>
<dbReference type="GO" id="GO:0016020">
    <property type="term" value="C:membrane"/>
    <property type="evidence" value="ECO:0007669"/>
    <property type="project" value="UniProtKB-SubCell"/>
</dbReference>
<proteinExistence type="predicted"/>
<evidence type="ECO:0000256" key="4">
    <source>
        <dbReference type="ARBA" id="ARBA00023054"/>
    </source>
</evidence>
<evidence type="ECO:0000256" key="7">
    <source>
        <dbReference type="SAM" id="MobiDB-lite"/>
    </source>
</evidence>
<dbReference type="PANTHER" id="PTHR22422">
    <property type="entry name" value="TRANSMEMBRANE AND COILED-COIL DOMAIN-CONTAINING PROTEIN 5B-RELATED"/>
    <property type="match status" value="1"/>
</dbReference>
<gene>
    <name evidence="9" type="primary">SMCO2</name>
</gene>
<evidence type="ECO:0000256" key="2">
    <source>
        <dbReference type="ARBA" id="ARBA00022692"/>
    </source>
</evidence>
<feature type="compositionally biased region" description="Polar residues" evidence="7">
    <location>
        <begin position="45"/>
        <end position="64"/>
    </location>
</feature>
<evidence type="ECO:0000256" key="8">
    <source>
        <dbReference type="SAM" id="Phobius"/>
    </source>
</evidence>
<dbReference type="PANTHER" id="PTHR22422:SF5">
    <property type="entry name" value="SINGLE-PASS MEMBRANE AND COILED-COIL DOMAIN-CONTAINING PROTEIN 2"/>
    <property type="match status" value="1"/>
</dbReference>
<feature type="transmembrane region" description="Helical" evidence="8">
    <location>
        <begin position="261"/>
        <end position="286"/>
    </location>
</feature>
<dbReference type="Ensembl" id="ENSSSUT00005030402.1">
    <property type="protein sequence ID" value="ENSSSUP00005026590.1"/>
    <property type="gene ID" value="ENSSSUG00005017262.1"/>
</dbReference>
<comment type="subcellular location">
    <subcellularLocation>
        <location evidence="1">Membrane</location>
        <topology evidence="1">Single-pass membrane protein</topology>
    </subcellularLocation>
</comment>
<evidence type="ECO:0008006" key="11">
    <source>
        <dbReference type="Google" id="ProtNLM"/>
    </source>
</evidence>
<name>A0A673UZC3_SURSU</name>
<protein>
    <recommendedName>
        <fullName evidence="11">Single-pass membrane protein with coiled-coil domains 2</fullName>
    </recommendedName>
</protein>
<evidence type="ECO:0000256" key="3">
    <source>
        <dbReference type="ARBA" id="ARBA00022989"/>
    </source>
</evidence>
<evidence type="ECO:0000313" key="9">
    <source>
        <dbReference type="Ensembl" id="ENSSSUP00005026590.1"/>
    </source>
</evidence>
<evidence type="ECO:0000256" key="6">
    <source>
        <dbReference type="SAM" id="Coils"/>
    </source>
</evidence>
<reference evidence="9 10" key="1">
    <citation type="submission" date="2019-05" db="EMBL/GenBank/DDBJ databases">
        <title>A Chromosome-scale Meerkat (S. suricatta) Genome Assembly.</title>
        <authorList>
            <person name="Dudchenko O."/>
            <person name="Lieberman Aiden E."/>
            <person name="Tung J."/>
            <person name="Barreiro L.B."/>
            <person name="Clutton-Brock T.H."/>
        </authorList>
    </citation>
    <scope>NUCLEOTIDE SEQUENCE [LARGE SCALE GENOMIC DNA]</scope>
</reference>
<dbReference type="AlphaFoldDB" id="A0A673UZC3"/>
<dbReference type="Proteomes" id="UP000472268">
    <property type="component" value="Chromosome 10"/>
</dbReference>
<keyword evidence="10" id="KW-1185">Reference proteome</keyword>
<feature type="region of interest" description="Disordered" evidence="7">
    <location>
        <begin position="40"/>
        <end position="64"/>
    </location>
</feature>
<dbReference type="OMA" id="GADHIGW"/>
<feature type="coiled-coil region" evidence="6">
    <location>
        <begin position="126"/>
        <end position="174"/>
    </location>
</feature>